<evidence type="ECO:0000259" key="7">
    <source>
        <dbReference type="Pfam" id="PF13480"/>
    </source>
</evidence>
<dbReference type="SUPFAM" id="SSF55729">
    <property type="entry name" value="Acyl-CoA N-acyltransferases (Nat)"/>
    <property type="match status" value="1"/>
</dbReference>
<dbReference type="Proteomes" id="UP000813215">
    <property type="component" value="Unassembled WGS sequence"/>
</dbReference>
<keyword evidence="6" id="KW-0961">Cell wall biogenesis/degradation</keyword>
<feature type="domain" description="BioF2-like acetyltransferase" evidence="7">
    <location>
        <begin position="164"/>
        <end position="293"/>
    </location>
</feature>
<dbReference type="InterPro" id="IPR003447">
    <property type="entry name" value="FEMABX"/>
</dbReference>
<comment type="caution">
    <text evidence="8">The sequence shown here is derived from an EMBL/GenBank/DDBJ whole genome shotgun (WGS) entry which is preliminary data.</text>
</comment>
<comment type="similarity">
    <text evidence="1">Belongs to the FemABX family.</text>
</comment>
<dbReference type="PROSITE" id="PS51191">
    <property type="entry name" value="FEMABX"/>
    <property type="match status" value="1"/>
</dbReference>
<evidence type="ECO:0000256" key="3">
    <source>
        <dbReference type="ARBA" id="ARBA00022960"/>
    </source>
</evidence>
<keyword evidence="4" id="KW-0573">Peptidoglycan synthesis</keyword>
<reference evidence="8" key="1">
    <citation type="submission" date="2021-05" db="EMBL/GenBank/DDBJ databases">
        <authorList>
            <person name="Pietrasiak N."/>
            <person name="Ward R."/>
            <person name="Stajich J.E."/>
            <person name="Kurbessoian T."/>
        </authorList>
    </citation>
    <scope>NUCLEOTIDE SEQUENCE</scope>
    <source>
        <strain evidence="8">HA4357-MV3</strain>
    </source>
</reference>
<dbReference type="AlphaFoldDB" id="A0A9E3LUC7"/>
<dbReference type="GO" id="GO:0009252">
    <property type="term" value="P:peptidoglycan biosynthetic process"/>
    <property type="evidence" value="ECO:0007669"/>
    <property type="project" value="UniProtKB-KW"/>
</dbReference>
<keyword evidence="5 8" id="KW-0012">Acyltransferase</keyword>
<evidence type="ECO:0000256" key="2">
    <source>
        <dbReference type="ARBA" id="ARBA00022679"/>
    </source>
</evidence>
<evidence type="ECO:0000313" key="9">
    <source>
        <dbReference type="Proteomes" id="UP000813215"/>
    </source>
</evidence>
<dbReference type="EC" id="2.3.1.-" evidence="8"/>
<keyword evidence="3" id="KW-0133">Cell shape</keyword>
<dbReference type="InterPro" id="IPR050644">
    <property type="entry name" value="PG_Glycine_Bridge_Synth"/>
</dbReference>
<name>A0A9E3LUC7_9NOST</name>
<dbReference type="GO" id="GO:0016755">
    <property type="term" value="F:aminoacyltransferase activity"/>
    <property type="evidence" value="ECO:0007669"/>
    <property type="project" value="InterPro"/>
</dbReference>
<dbReference type="InterPro" id="IPR038740">
    <property type="entry name" value="BioF2-like_GNAT_dom"/>
</dbReference>
<protein>
    <submittedName>
        <fullName evidence="8">GNAT family N-acetyltransferase</fullName>
        <ecNumber evidence="8">2.3.1.-</ecNumber>
    </submittedName>
</protein>
<dbReference type="Gene3D" id="3.40.630.30">
    <property type="match status" value="1"/>
</dbReference>
<dbReference type="EMBL" id="JAHHHW010000094">
    <property type="protein sequence ID" value="MBW4432885.1"/>
    <property type="molecule type" value="Genomic_DNA"/>
</dbReference>
<gene>
    <name evidence="8" type="ORF">KME28_14435</name>
</gene>
<dbReference type="PANTHER" id="PTHR36174:SF1">
    <property type="entry name" value="LIPID II:GLYCINE GLYCYLTRANSFERASE"/>
    <property type="match status" value="1"/>
</dbReference>
<accession>A0A9E3LUC7</accession>
<evidence type="ECO:0000256" key="6">
    <source>
        <dbReference type="ARBA" id="ARBA00023316"/>
    </source>
</evidence>
<dbReference type="Pfam" id="PF13480">
    <property type="entry name" value="Acetyltransf_6"/>
    <property type="match status" value="1"/>
</dbReference>
<sequence>MKTKIIDLSNPLWLETLEKLRYDFYHLPQFVYLESQRTNTTPQALLISEGEKIFFLPYLIRRCDDLLDGELIPELFDVVSPYGYPGILLSEAAANSPDFLELAIKSLIFVLRNQNICSAFFRLHPILNQGLEKIYSPEICKITGETVAINLKLSHEEIWTQTHSSHRKVINRHKRNGIKVKMVLFDEYLEDFLEIYYESMERVGATKLYYFSHEFFWKLSKKLINNLHLSIVELDNEIISACLFTECCGIVQSYLSGTKNQFLKLSPDKLMFDYVRFWAKERGNEFMHLGGGYGGAKDGIYDFKSGFSKLRYKFLTLRLITDEEKYNYLVNLRAKFLNKQAEALFNSSFFPAYRSL</sequence>
<keyword evidence="2 8" id="KW-0808">Transferase</keyword>
<dbReference type="GO" id="GO:0008360">
    <property type="term" value="P:regulation of cell shape"/>
    <property type="evidence" value="ECO:0007669"/>
    <property type="project" value="UniProtKB-KW"/>
</dbReference>
<reference evidence="8" key="2">
    <citation type="journal article" date="2022" name="Microbiol. Resour. Announc.">
        <title>Metagenome Sequencing to Explore Phylogenomics of Terrestrial Cyanobacteria.</title>
        <authorList>
            <person name="Ward R.D."/>
            <person name="Stajich J.E."/>
            <person name="Johansen J.R."/>
            <person name="Huntemann M."/>
            <person name="Clum A."/>
            <person name="Foster B."/>
            <person name="Foster B."/>
            <person name="Roux S."/>
            <person name="Palaniappan K."/>
            <person name="Varghese N."/>
            <person name="Mukherjee S."/>
            <person name="Reddy T.B.K."/>
            <person name="Daum C."/>
            <person name="Copeland A."/>
            <person name="Chen I.A."/>
            <person name="Ivanova N.N."/>
            <person name="Kyrpides N.C."/>
            <person name="Shapiro N."/>
            <person name="Eloe-Fadrosh E.A."/>
            <person name="Pietrasiak N."/>
        </authorList>
    </citation>
    <scope>NUCLEOTIDE SEQUENCE</scope>
    <source>
        <strain evidence="8">HA4357-MV3</strain>
    </source>
</reference>
<evidence type="ECO:0000256" key="1">
    <source>
        <dbReference type="ARBA" id="ARBA00009943"/>
    </source>
</evidence>
<evidence type="ECO:0000256" key="5">
    <source>
        <dbReference type="ARBA" id="ARBA00023315"/>
    </source>
</evidence>
<organism evidence="8 9">
    <name type="scientific">Pelatocladus maniniholoensis HA4357-MV3</name>
    <dbReference type="NCBI Taxonomy" id="1117104"/>
    <lineage>
        <taxon>Bacteria</taxon>
        <taxon>Bacillati</taxon>
        <taxon>Cyanobacteriota</taxon>
        <taxon>Cyanophyceae</taxon>
        <taxon>Nostocales</taxon>
        <taxon>Nostocaceae</taxon>
        <taxon>Pelatocladus</taxon>
    </lineage>
</organism>
<dbReference type="InterPro" id="IPR016181">
    <property type="entry name" value="Acyl_CoA_acyltransferase"/>
</dbReference>
<evidence type="ECO:0000256" key="4">
    <source>
        <dbReference type="ARBA" id="ARBA00022984"/>
    </source>
</evidence>
<dbReference type="GO" id="GO:0071555">
    <property type="term" value="P:cell wall organization"/>
    <property type="evidence" value="ECO:0007669"/>
    <property type="project" value="UniProtKB-KW"/>
</dbReference>
<evidence type="ECO:0000313" key="8">
    <source>
        <dbReference type="EMBL" id="MBW4432885.1"/>
    </source>
</evidence>
<proteinExistence type="inferred from homology"/>
<dbReference type="PANTHER" id="PTHR36174">
    <property type="entry name" value="LIPID II:GLYCINE GLYCYLTRANSFERASE"/>
    <property type="match status" value="1"/>
</dbReference>